<proteinExistence type="predicted"/>
<sequence length="136" mass="14762">MLIDEVRGAFARPAIRSTGAPEQRSPSCQAEPRGTCLAADDQLGWPWKEIGEVHWASAHVLFKDSAVSQRTSEKTKELTTGSTQRVCGRQGERTRLKGGPGQVEMGMGTVEAETAWEMQELLGVLEEPPPTEGLGE</sequence>
<dbReference type="EMBL" id="JASSZA010000004">
    <property type="protein sequence ID" value="KAK2114690.1"/>
    <property type="molecule type" value="Genomic_DNA"/>
</dbReference>
<dbReference type="Proteomes" id="UP001266305">
    <property type="component" value="Unassembled WGS sequence"/>
</dbReference>
<comment type="caution">
    <text evidence="2">The sequence shown here is derived from an EMBL/GenBank/DDBJ whole genome shotgun (WGS) entry which is preliminary data.</text>
</comment>
<gene>
    <name evidence="2" type="ORF">P7K49_008956</name>
</gene>
<feature type="non-terminal residue" evidence="2">
    <location>
        <position position="136"/>
    </location>
</feature>
<accession>A0ABQ9VZY0</accession>
<feature type="region of interest" description="Disordered" evidence="1">
    <location>
        <begin position="70"/>
        <end position="104"/>
    </location>
</feature>
<keyword evidence="3" id="KW-1185">Reference proteome</keyword>
<protein>
    <submittedName>
        <fullName evidence="2">Uncharacterized protein</fullName>
    </submittedName>
</protein>
<evidence type="ECO:0000313" key="3">
    <source>
        <dbReference type="Proteomes" id="UP001266305"/>
    </source>
</evidence>
<name>A0ABQ9VZY0_SAGOE</name>
<reference evidence="2 3" key="1">
    <citation type="submission" date="2023-05" db="EMBL/GenBank/DDBJ databases">
        <title>B98-5 Cell Line De Novo Hybrid Assembly: An Optical Mapping Approach.</title>
        <authorList>
            <person name="Kananen K."/>
            <person name="Auerbach J.A."/>
            <person name="Kautto E."/>
            <person name="Blachly J.S."/>
        </authorList>
    </citation>
    <scope>NUCLEOTIDE SEQUENCE [LARGE SCALE GENOMIC DNA]</scope>
    <source>
        <strain evidence="2">B95-8</strain>
        <tissue evidence="2">Cell line</tissue>
    </source>
</reference>
<evidence type="ECO:0000256" key="1">
    <source>
        <dbReference type="SAM" id="MobiDB-lite"/>
    </source>
</evidence>
<evidence type="ECO:0000313" key="2">
    <source>
        <dbReference type="EMBL" id="KAK2114690.1"/>
    </source>
</evidence>
<organism evidence="2 3">
    <name type="scientific">Saguinus oedipus</name>
    <name type="common">Cotton-top tamarin</name>
    <name type="synonym">Oedipomidas oedipus</name>
    <dbReference type="NCBI Taxonomy" id="9490"/>
    <lineage>
        <taxon>Eukaryota</taxon>
        <taxon>Metazoa</taxon>
        <taxon>Chordata</taxon>
        <taxon>Craniata</taxon>
        <taxon>Vertebrata</taxon>
        <taxon>Euteleostomi</taxon>
        <taxon>Mammalia</taxon>
        <taxon>Eutheria</taxon>
        <taxon>Euarchontoglires</taxon>
        <taxon>Primates</taxon>
        <taxon>Haplorrhini</taxon>
        <taxon>Platyrrhini</taxon>
        <taxon>Cebidae</taxon>
        <taxon>Callitrichinae</taxon>
        <taxon>Saguinus</taxon>
    </lineage>
</organism>